<dbReference type="InterPro" id="IPR013024">
    <property type="entry name" value="GGCT-like"/>
</dbReference>
<dbReference type="Proteomes" id="UP000008461">
    <property type="component" value="Chromosome"/>
</dbReference>
<dbReference type="EMBL" id="CP002691">
    <property type="protein sequence ID" value="AEE52958.1"/>
    <property type="molecule type" value="Genomic_DNA"/>
</dbReference>
<evidence type="ECO:0000259" key="1">
    <source>
        <dbReference type="Pfam" id="PF06094"/>
    </source>
</evidence>
<reference evidence="2 3" key="1">
    <citation type="journal article" date="2011" name="Stand. Genomic Sci.">
        <title>Complete genome sequence of Haliscomenobacter hydrossis type strain (O).</title>
        <authorList>
            <consortium name="US DOE Joint Genome Institute (JGI-PGF)"/>
            <person name="Daligault H."/>
            <person name="Lapidus A."/>
            <person name="Zeytun A."/>
            <person name="Nolan M."/>
            <person name="Lucas S."/>
            <person name="Del Rio T.G."/>
            <person name="Tice H."/>
            <person name="Cheng J.F."/>
            <person name="Tapia R."/>
            <person name="Han C."/>
            <person name="Goodwin L."/>
            <person name="Pitluck S."/>
            <person name="Liolios K."/>
            <person name="Pagani I."/>
            <person name="Ivanova N."/>
            <person name="Huntemann M."/>
            <person name="Mavromatis K."/>
            <person name="Mikhailova N."/>
            <person name="Pati A."/>
            <person name="Chen A."/>
            <person name="Palaniappan K."/>
            <person name="Land M."/>
            <person name="Hauser L."/>
            <person name="Brambilla E.M."/>
            <person name="Rohde M."/>
            <person name="Verbarg S."/>
            <person name="Goker M."/>
            <person name="Bristow J."/>
            <person name="Eisen J.A."/>
            <person name="Markowitz V."/>
            <person name="Hugenholtz P."/>
            <person name="Kyrpides N.C."/>
            <person name="Klenk H.P."/>
            <person name="Woyke T."/>
        </authorList>
    </citation>
    <scope>NUCLEOTIDE SEQUENCE [LARGE SCALE GENOMIC DNA]</scope>
    <source>
        <strain evidence="3">ATCC 27775 / DSM 1100 / LMG 10767 / O</strain>
    </source>
</reference>
<dbReference type="SUPFAM" id="SSF110857">
    <property type="entry name" value="Gamma-glutamyl cyclotransferase-like"/>
    <property type="match status" value="1"/>
</dbReference>
<dbReference type="AlphaFoldDB" id="F4L3I1"/>
<dbReference type="OrthoDB" id="482277at2"/>
<proteinExistence type="predicted"/>
<dbReference type="eggNOG" id="COG2105">
    <property type="taxonomic scope" value="Bacteria"/>
</dbReference>
<organism evidence="2 3">
    <name type="scientific">Haliscomenobacter hydrossis (strain ATCC 27775 / DSM 1100 / LMG 10767 / O)</name>
    <dbReference type="NCBI Taxonomy" id="760192"/>
    <lineage>
        <taxon>Bacteria</taxon>
        <taxon>Pseudomonadati</taxon>
        <taxon>Bacteroidota</taxon>
        <taxon>Saprospiria</taxon>
        <taxon>Saprospirales</taxon>
        <taxon>Haliscomenobacteraceae</taxon>
        <taxon>Haliscomenobacter</taxon>
    </lineage>
</organism>
<feature type="domain" description="Gamma-glutamylcyclotransferase AIG2-like" evidence="1">
    <location>
        <begin position="5"/>
        <end position="130"/>
    </location>
</feature>
<reference key="2">
    <citation type="submission" date="2011-04" db="EMBL/GenBank/DDBJ databases">
        <title>Complete sequence of chromosome of Haliscomenobacter hydrossis DSM 1100.</title>
        <authorList>
            <consortium name="US DOE Joint Genome Institute (JGI-PGF)"/>
            <person name="Lucas S."/>
            <person name="Han J."/>
            <person name="Lapidus A."/>
            <person name="Bruce D."/>
            <person name="Goodwin L."/>
            <person name="Pitluck S."/>
            <person name="Peters L."/>
            <person name="Kyrpides N."/>
            <person name="Mavromatis K."/>
            <person name="Ivanova N."/>
            <person name="Ovchinnikova G."/>
            <person name="Pagani I."/>
            <person name="Daligault H."/>
            <person name="Detter J.C."/>
            <person name="Han C."/>
            <person name="Land M."/>
            <person name="Hauser L."/>
            <person name="Markowitz V."/>
            <person name="Cheng J.-F."/>
            <person name="Hugenholtz P."/>
            <person name="Woyke T."/>
            <person name="Wu D."/>
            <person name="Verbarg S."/>
            <person name="Frueling A."/>
            <person name="Brambilla E."/>
            <person name="Klenk H.-P."/>
            <person name="Eisen J.A."/>
        </authorList>
    </citation>
    <scope>NUCLEOTIDE SEQUENCE</scope>
    <source>
        <strain>DSM 1100</strain>
    </source>
</reference>
<dbReference type="InterPro" id="IPR009288">
    <property type="entry name" value="AIG2-like_dom"/>
</dbReference>
<sequence length="146" mass="17048">MESHLFVYGTLMIGVESRMAGLLQRNSKWLGSACIPGLLYDLGRYPGAQWIPEHPQKVYGQIFLLHDPEFLLVHLDEYEGIDPQFPDAGEYVRKLIPAFLEDENRMVNTWFYHFNQPSKKLKLIESGRYLDYYPQKPAHLDFIRTG</sequence>
<protein>
    <submittedName>
        <fullName evidence="2">AIG2 family protein</fullName>
    </submittedName>
</protein>
<gene>
    <name evidence="2" type="ordered locus">Halhy_5132</name>
</gene>
<dbReference type="Pfam" id="PF06094">
    <property type="entry name" value="GGACT"/>
    <property type="match status" value="1"/>
</dbReference>
<dbReference type="STRING" id="760192.Halhy_5132"/>
<dbReference type="HOGENOM" id="CLU_083466_4_0_10"/>
<evidence type="ECO:0000313" key="3">
    <source>
        <dbReference type="Proteomes" id="UP000008461"/>
    </source>
</evidence>
<dbReference type="CDD" id="cd06661">
    <property type="entry name" value="GGCT_like"/>
    <property type="match status" value="1"/>
</dbReference>
<dbReference type="KEGG" id="hhy:Halhy_5132"/>
<dbReference type="Gene3D" id="3.10.490.10">
    <property type="entry name" value="Gamma-glutamyl cyclotransferase-like"/>
    <property type="match status" value="1"/>
</dbReference>
<keyword evidence="3" id="KW-1185">Reference proteome</keyword>
<evidence type="ECO:0000313" key="2">
    <source>
        <dbReference type="EMBL" id="AEE52958.1"/>
    </source>
</evidence>
<dbReference type="InterPro" id="IPR036568">
    <property type="entry name" value="GGCT-like_sf"/>
</dbReference>
<dbReference type="RefSeq" id="WP_013767493.1">
    <property type="nucleotide sequence ID" value="NC_015510.1"/>
</dbReference>
<name>F4L3I1_HALH1</name>
<accession>F4L3I1</accession>